<reference evidence="1 2" key="1">
    <citation type="submission" date="2020-08" db="EMBL/GenBank/DDBJ databases">
        <title>Novel species isolated from subtropical streams in China.</title>
        <authorList>
            <person name="Lu H."/>
        </authorList>
    </citation>
    <scope>NUCLEOTIDE SEQUENCE [LARGE SCALE GENOMIC DNA]</scope>
    <source>
        <strain evidence="1 2">NL8W</strain>
    </source>
</reference>
<protein>
    <recommendedName>
        <fullName evidence="3">4Fe-4S ferredoxin-type domain-containing protein</fullName>
    </recommendedName>
</protein>
<dbReference type="EMBL" id="JACOFX010000002">
    <property type="protein sequence ID" value="MBC3907162.1"/>
    <property type="molecule type" value="Genomic_DNA"/>
</dbReference>
<dbReference type="Proteomes" id="UP000646911">
    <property type="component" value="Unassembled WGS sequence"/>
</dbReference>
<evidence type="ECO:0000313" key="1">
    <source>
        <dbReference type="EMBL" id="MBC3907162.1"/>
    </source>
</evidence>
<evidence type="ECO:0008006" key="3">
    <source>
        <dbReference type="Google" id="ProtNLM"/>
    </source>
</evidence>
<evidence type="ECO:0000313" key="2">
    <source>
        <dbReference type="Proteomes" id="UP000646911"/>
    </source>
</evidence>
<keyword evidence="2" id="KW-1185">Reference proteome</keyword>
<proteinExistence type="predicted"/>
<sequence>MIWLHASAPGKPALGQACNGCGVCCAAEPCPVARVFLWQFKGSCRALEWHADVQQYRCGMLLQAASYVRWLPRGWQSWFAKRVRRWIAAGTACDSDASAAAAISTTNSGE</sequence>
<gene>
    <name evidence="1" type="ORF">H8L47_06265</name>
</gene>
<comment type="caution">
    <text evidence="1">The sequence shown here is derived from an EMBL/GenBank/DDBJ whole genome shotgun (WGS) entry which is preliminary data.</text>
</comment>
<name>A0ABR6Z5U7_9BURK</name>
<accession>A0ABR6Z5U7</accession>
<organism evidence="1 2">
    <name type="scientific">Undibacterium umbellatum</name>
    <dbReference type="NCBI Taxonomy" id="2762300"/>
    <lineage>
        <taxon>Bacteria</taxon>
        <taxon>Pseudomonadati</taxon>
        <taxon>Pseudomonadota</taxon>
        <taxon>Betaproteobacteria</taxon>
        <taxon>Burkholderiales</taxon>
        <taxon>Oxalobacteraceae</taxon>
        <taxon>Undibacterium</taxon>
    </lineage>
</organism>